<protein>
    <submittedName>
        <fullName evidence="4">Response regulator</fullName>
    </submittedName>
</protein>
<sequence>MTGKTVLIVDDSAALRAVVVQTLSVAGYQMLEAEHGAAALTLLDGRKIHLIISDIYMPVLGGLEFVAAARQLPAYKFVPIMMLTKEAGDEKMLAAQQLGAKAWLVKPFIAPQLLKTVARLLY</sequence>
<keyword evidence="5" id="KW-1185">Reference proteome</keyword>
<dbReference type="PANTHER" id="PTHR44591">
    <property type="entry name" value="STRESS RESPONSE REGULATOR PROTEIN 1"/>
    <property type="match status" value="1"/>
</dbReference>
<dbReference type="PROSITE" id="PS50110">
    <property type="entry name" value="RESPONSE_REGULATORY"/>
    <property type="match status" value="1"/>
</dbReference>
<evidence type="ECO:0000313" key="5">
    <source>
        <dbReference type="Proteomes" id="UP000283077"/>
    </source>
</evidence>
<dbReference type="EMBL" id="SACS01000009">
    <property type="protein sequence ID" value="RVU37534.1"/>
    <property type="molecule type" value="Genomic_DNA"/>
</dbReference>
<gene>
    <name evidence="4" type="ORF">EOE67_10135</name>
</gene>
<evidence type="ECO:0000259" key="3">
    <source>
        <dbReference type="PROSITE" id="PS50110"/>
    </source>
</evidence>
<comment type="caution">
    <text evidence="4">The sequence shown here is derived from an EMBL/GenBank/DDBJ whole genome shotgun (WGS) entry which is preliminary data.</text>
</comment>
<dbReference type="InterPro" id="IPR050595">
    <property type="entry name" value="Bact_response_regulator"/>
</dbReference>
<proteinExistence type="predicted"/>
<evidence type="ECO:0000256" key="2">
    <source>
        <dbReference type="PROSITE-ProRule" id="PRU00169"/>
    </source>
</evidence>
<dbReference type="OrthoDB" id="9802186at2"/>
<dbReference type="GO" id="GO:0000160">
    <property type="term" value="P:phosphorelay signal transduction system"/>
    <property type="evidence" value="ECO:0007669"/>
    <property type="project" value="InterPro"/>
</dbReference>
<dbReference type="Gene3D" id="3.40.50.2300">
    <property type="match status" value="1"/>
</dbReference>
<feature type="domain" description="Response regulatory" evidence="3">
    <location>
        <begin position="5"/>
        <end position="121"/>
    </location>
</feature>
<evidence type="ECO:0000313" key="4">
    <source>
        <dbReference type="EMBL" id="RVU37534.1"/>
    </source>
</evidence>
<dbReference type="SMART" id="SM00448">
    <property type="entry name" value="REC"/>
    <property type="match status" value="1"/>
</dbReference>
<dbReference type="InterPro" id="IPR011006">
    <property type="entry name" value="CheY-like_superfamily"/>
</dbReference>
<dbReference type="Proteomes" id="UP000283077">
    <property type="component" value="Unassembled WGS sequence"/>
</dbReference>
<dbReference type="Pfam" id="PF00072">
    <property type="entry name" value="Response_reg"/>
    <property type="match status" value="1"/>
</dbReference>
<dbReference type="PANTHER" id="PTHR44591:SF25">
    <property type="entry name" value="CHEMOTAXIS TWO-COMPONENT RESPONSE REGULATOR"/>
    <property type="match status" value="1"/>
</dbReference>
<reference evidence="4 5" key="1">
    <citation type="submission" date="2019-01" db="EMBL/GenBank/DDBJ databases">
        <authorList>
            <person name="Chen W.-M."/>
        </authorList>
    </citation>
    <scope>NUCLEOTIDE SEQUENCE [LARGE SCALE GENOMIC DNA]</scope>
    <source>
        <strain evidence="4 5">KYPC3</strain>
    </source>
</reference>
<evidence type="ECO:0000256" key="1">
    <source>
        <dbReference type="ARBA" id="ARBA00022553"/>
    </source>
</evidence>
<dbReference type="InterPro" id="IPR001789">
    <property type="entry name" value="Sig_transdc_resp-reg_receiver"/>
</dbReference>
<feature type="modified residue" description="4-aspartylphosphate" evidence="2">
    <location>
        <position position="54"/>
    </location>
</feature>
<dbReference type="RefSeq" id="WP_068065271.1">
    <property type="nucleotide sequence ID" value="NZ_SACS01000009.1"/>
</dbReference>
<accession>A0A437QSR8</accession>
<dbReference type="SUPFAM" id="SSF52172">
    <property type="entry name" value="CheY-like"/>
    <property type="match status" value="1"/>
</dbReference>
<dbReference type="AlphaFoldDB" id="A0A437QSR8"/>
<organism evidence="4 5">
    <name type="scientific">Rheinheimera riviphila</name>
    <dbReference type="NCBI Taxonomy" id="1834037"/>
    <lineage>
        <taxon>Bacteria</taxon>
        <taxon>Pseudomonadati</taxon>
        <taxon>Pseudomonadota</taxon>
        <taxon>Gammaproteobacteria</taxon>
        <taxon>Chromatiales</taxon>
        <taxon>Chromatiaceae</taxon>
        <taxon>Rheinheimera</taxon>
    </lineage>
</organism>
<keyword evidence="1 2" id="KW-0597">Phosphoprotein</keyword>
<name>A0A437QSR8_9GAMM</name>